<reference evidence="3 4" key="1">
    <citation type="submission" date="2024-03" db="EMBL/GenBank/DDBJ databases">
        <title>High-quality draft genome sequence of Oceanobacter sp. wDCs-4.</title>
        <authorList>
            <person name="Dong C."/>
        </authorList>
    </citation>
    <scope>NUCLEOTIDE SEQUENCE [LARGE SCALE GENOMIC DNA]</scope>
    <source>
        <strain evidence="4">wDCs-4</strain>
    </source>
</reference>
<keyword evidence="4" id="KW-1185">Reference proteome</keyword>
<sequence length="347" mass="37920">MKIKQLVSVLGMGIAALVSFSTATAAEPEVTLKLHHMLPMSSTAHRRFLVPWADKVMAESNGRIQIDIYPSMQLGGKPASLYDQARKGVADIIWTVGGYTPGRFPKAGVFELPFMPASAKITSMALQEYAEQEMQDSFADVQLLALHTHAPGSIHSRTTPVSRLEDLAGLKIRASNKQMADALTLAGASPLFMPVPSVPSAFSKGVLDAALLPYEVVAPLKIHQMVDYHTEIHGDRGLYTQFFIFAMNKDAYAKLPADLQKVIDNNSGISTAGWIGAAWDESEQAGRKAAVEEGNQILVLSDSETARWKTTMQPVTDGWIKEMDDAGNDGQRLYQKAVDLINKYEQD</sequence>
<evidence type="ECO:0000256" key="1">
    <source>
        <dbReference type="ARBA" id="ARBA00022729"/>
    </source>
</evidence>
<dbReference type="RefSeq" id="WP_369856579.1">
    <property type="nucleotide sequence ID" value="NZ_JBBKTX010000004.1"/>
</dbReference>
<keyword evidence="1 2" id="KW-0732">Signal</keyword>
<dbReference type="NCBIfam" id="NF037995">
    <property type="entry name" value="TRAP_S1"/>
    <property type="match status" value="1"/>
</dbReference>
<dbReference type="Gene3D" id="3.40.190.170">
    <property type="entry name" value="Bacterial extracellular solute-binding protein, family 7"/>
    <property type="match status" value="1"/>
</dbReference>
<name>A0ABW8NFA4_9GAMM</name>
<dbReference type="InterPro" id="IPR038404">
    <property type="entry name" value="TRAP_DctP_sf"/>
</dbReference>
<proteinExistence type="predicted"/>
<feature type="signal peptide" evidence="2">
    <location>
        <begin position="1"/>
        <end position="25"/>
    </location>
</feature>
<organism evidence="3 4">
    <name type="scientific">Oceanobacter antarcticus</name>
    <dbReference type="NCBI Taxonomy" id="3133425"/>
    <lineage>
        <taxon>Bacteria</taxon>
        <taxon>Pseudomonadati</taxon>
        <taxon>Pseudomonadota</taxon>
        <taxon>Gammaproteobacteria</taxon>
        <taxon>Oceanospirillales</taxon>
        <taxon>Oceanospirillaceae</taxon>
        <taxon>Oceanobacter</taxon>
    </lineage>
</organism>
<dbReference type="Pfam" id="PF03480">
    <property type="entry name" value="DctP"/>
    <property type="match status" value="1"/>
</dbReference>
<dbReference type="InterPro" id="IPR018389">
    <property type="entry name" value="DctP_fam"/>
</dbReference>
<dbReference type="PANTHER" id="PTHR33376:SF15">
    <property type="entry name" value="BLL6794 PROTEIN"/>
    <property type="match status" value="1"/>
</dbReference>
<comment type="caution">
    <text evidence="3">The sequence shown here is derived from an EMBL/GenBank/DDBJ whole genome shotgun (WGS) entry which is preliminary data.</text>
</comment>
<dbReference type="PANTHER" id="PTHR33376">
    <property type="match status" value="1"/>
</dbReference>
<dbReference type="CDD" id="cd13665">
    <property type="entry name" value="PBP2_TRAP_Dctp3_4"/>
    <property type="match status" value="1"/>
</dbReference>
<accession>A0ABW8NFA4</accession>
<feature type="chain" id="PRO_5045145189" evidence="2">
    <location>
        <begin position="26"/>
        <end position="347"/>
    </location>
</feature>
<protein>
    <submittedName>
        <fullName evidence="3">TRAP transporter substrate-binding protein</fullName>
    </submittedName>
</protein>
<evidence type="ECO:0000313" key="3">
    <source>
        <dbReference type="EMBL" id="MFK4751638.1"/>
    </source>
</evidence>
<dbReference type="EMBL" id="JBBKTX010000004">
    <property type="protein sequence ID" value="MFK4751638.1"/>
    <property type="molecule type" value="Genomic_DNA"/>
</dbReference>
<dbReference type="Proteomes" id="UP001620597">
    <property type="component" value="Unassembled WGS sequence"/>
</dbReference>
<evidence type="ECO:0000256" key="2">
    <source>
        <dbReference type="SAM" id="SignalP"/>
    </source>
</evidence>
<gene>
    <name evidence="3" type="ORF">WG929_04355</name>
</gene>
<evidence type="ECO:0000313" key="4">
    <source>
        <dbReference type="Proteomes" id="UP001620597"/>
    </source>
</evidence>